<accession>A0A382GGI8</accession>
<evidence type="ECO:0000313" key="2">
    <source>
        <dbReference type="EMBL" id="SVB73723.1"/>
    </source>
</evidence>
<proteinExistence type="predicted"/>
<gene>
    <name evidence="2" type="ORF">METZ01_LOCUS226577</name>
</gene>
<evidence type="ECO:0000256" key="1">
    <source>
        <dbReference type="SAM" id="MobiDB-lite"/>
    </source>
</evidence>
<dbReference type="EMBL" id="UINC01055162">
    <property type="protein sequence ID" value="SVB73723.1"/>
    <property type="molecule type" value="Genomic_DNA"/>
</dbReference>
<organism evidence="2">
    <name type="scientific">marine metagenome</name>
    <dbReference type="NCBI Taxonomy" id="408172"/>
    <lineage>
        <taxon>unclassified sequences</taxon>
        <taxon>metagenomes</taxon>
        <taxon>ecological metagenomes</taxon>
    </lineage>
</organism>
<sequence length="58" mass="6020">MVEKGAEVEVQDADGNSPVGVAQAMSAQEGLSGPMGRTISKKQVNKIISTLTKSTTDK</sequence>
<feature type="region of interest" description="Disordered" evidence="1">
    <location>
        <begin position="1"/>
        <end position="39"/>
    </location>
</feature>
<reference evidence="2" key="1">
    <citation type="submission" date="2018-05" db="EMBL/GenBank/DDBJ databases">
        <authorList>
            <person name="Lanie J.A."/>
            <person name="Ng W.-L."/>
            <person name="Kazmierczak K.M."/>
            <person name="Andrzejewski T.M."/>
            <person name="Davidsen T.M."/>
            <person name="Wayne K.J."/>
            <person name="Tettelin H."/>
            <person name="Glass J.I."/>
            <person name="Rusch D."/>
            <person name="Podicherti R."/>
            <person name="Tsui H.-C.T."/>
            <person name="Winkler M.E."/>
        </authorList>
    </citation>
    <scope>NUCLEOTIDE SEQUENCE</scope>
</reference>
<dbReference type="AlphaFoldDB" id="A0A382GGI8"/>
<name>A0A382GGI8_9ZZZZ</name>
<protein>
    <submittedName>
        <fullName evidence="2">Uncharacterized protein</fullName>
    </submittedName>
</protein>